<dbReference type="FunFam" id="3.40.720.10:FF:000011">
    <property type="entry name" value="Non-specific phospholipase C1"/>
    <property type="match status" value="1"/>
</dbReference>
<protein>
    <recommendedName>
        <fullName evidence="5">Non-specific phospholipase C3</fullName>
    </recommendedName>
</protein>
<gene>
    <name evidence="3" type="ORF">EZV62_007798</name>
</gene>
<dbReference type="AlphaFoldDB" id="A0A5C7IAS0"/>
<dbReference type="EMBL" id="VAHF01000003">
    <property type="protein sequence ID" value="TXG66523.1"/>
    <property type="molecule type" value="Genomic_DNA"/>
</dbReference>
<keyword evidence="2" id="KW-0378">Hydrolase</keyword>
<organism evidence="3 4">
    <name type="scientific">Acer yangbiense</name>
    <dbReference type="NCBI Taxonomy" id="1000413"/>
    <lineage>
        <taxon>Eukaryota</taxon>
        <taxon>Viridiplantae</taxon>
        <taxon>Streptophyta</taxon>
        <taxon>Embryophyta</taxon>
        <taxon>Tracheophyta</taxon>
        <taxon>Spermatophyta</taxon>
        <taxon>Magnoliopsida</taxon>
        <taxon>eudicotyledons</taxon>
        <taxon>Gunneridae</taxon>
        <taxon>Pentapetalae</taxon>
        <taxon>rosids</taxon>
        <taxon>malvids</taxon>
        <taxon>Sapindales</taxon>
        <taxon>Sapindaceae</taxon>
        <taxon>Hippocastanoideae</taxon>
        <taxon>Acereae</taxon>
        <taxon>Acer</taxon>
    </lineage>
</organism>
<dbReference type="Pfam" id="PF04185">
    <property type="entry name" value="Phosphoesterase"/>
    <property type="match status" value="1"/>
</dbReference>
<dbReference type="Proteomes" id="UP000323000">
    <property type="component" value="Chromosome 3"/>
</dbReference>
<comment type="caution">
    <text evidence="3">The sequence shown here is derived from an EMBL/GenBank/DDBJ whole genome shotgun (WGS) entry which is preliminary data.</text>
</comment>
<dbReference type="PANTHER" id="PTHR31956">
    <property type="entry name" value="NON-SPECIFIC PHOSPHOLIPASE C4-RELATED"/>
    <property type="match status" value="1"/>
</dbReference>
<keyword evidence="4" id="KW-1185">Reference proteome</keyword>
<evidence type="ECO:0000256" key="2">
    <source>
        <dbReference type="ARBA" id="ARBA00022801"/>
    </source>
</evidence>
<dbReference type="OrthoDB" id="5135119at2759"/>
<dbReference type="Gene3D" id="3.40.720.10">
    <property type="entry name" value="Alkaline Phosphatase, subunit A"/>
    <property type="match status" value="2"/>
</dbReference>
<comment type="similarity">
    <text evidence="1">Belongs to the bacterial phospholipase C family.</text>
</comment>
<dbReference type="InterPro" id="IPR017850">
    <property type="entry name" value="Alkaline_phosphatase_core_sf"/>
</dbReference>
<sequence>MVAEESSSASSSTSPIKTVVVLVQENRSFDHMLGWFKSLNPDIDGVTGSESNPISTSDPNSQRLFFKDTAAHIDPDPGHSLQAIYEQVFGKTWDYNNPDPNPASGPTMEGFVQNAESIQAGMGQIVMNGFKPEAVPVFKELVTEFAVCDRWFSSIPSSTQSNRLYLHSATSHGATSNDNNNLLKGYPQKTIFESLEENGHSFGIYFQSFPATFFFRNLRKLKYVDNFDQYDLNFKRHCREGKLPNYVVIEPRYFDLLSVAANDDHPKHDISEGQNFVKEIYEALRASPQWNEMLFLIVYDEHGGFYDHVPTPVTGVPNPDDMVGPEPFNFKFDRLGVRVPAILVSPWIEPGTVLHRPSGPEATSEFEHSSIPATLKRIFNLKEFLTKRDAWAGSFDVVINRSTPRADCPASSSDLDSWSLGDLGMVDSRVVVDDLGLIWVIWDLGVDLCVGEADSRVVVVVKLAEPVRMRATDAKEDAELSDFQQELVQLAAAFKGDFTKDIFPDKIVENMTVAKGLKYVEDAFKKFYDDCHKARENGANESEIVFLPNHPTKNTPPKTFVQKLFSCLVCDN</sequence>
<proteinExistence type="inferred from homology"/>
<evidence type="ECO:0000256" key="1">
    <source>
        <dbReference type="ARBA" id="ARBA00009717"/>
    </source>
</evidence>
<dbReference type="GO" id="GO:0009395">
    <property type="term" value="P:phospholipid catabolic process"/>
    <property type="evidence" value="ECO:0007669"/>
    <property type="project" value="TreeGrafter"/>
</dbReference>
<reference evidence="4" key="1">
    <citation type="journal article" date="2019" name="Gigascience">
        <title>De novo genome assembly of the endangered Acer yangbiense, a plant species with extremely small populations endemic to Yunnan Province, China.</title>
        <authorList>
            <person name="Yang J."/>
            <person name="Wariss H.M."/>
            <person name="Tao L."/>
            <person name="Zhang R."/>
            <person name="Yun Q."/>
            <person name="Hollingsworth P."/>
            <person name="Dao Z."/>
            <person name="Luo G."/>
            <person name="Guo H."/>
            <person name="Ma Y."/>
            <person name="Sun W."/>
        </authorList>
    </citation>
    <scope>NUCLEOTIDE SEQUENCE [LARGE SCALE GENOMIC DNA]</scope>
    <source>
        <strain evidence="4">cv. Malutang</strain>
    </source>
</reference>
<name>A0A5C7IAS0_9ROSI</name>
<dbReference type="PANTHER" id="PTHR31956:SF32">
    <property type="entry name" value="NON-SPECIFIC PHOSPHOLIPASE C3"/>
    <property type="match status" value="1"/>
</dbReference>
<accession>A0A5C7IAS0</accession>
<dbReference type="GO" id="GO:0042578">
    <property type="term" value="F:phosphoric ester hydrolase activity"/>
    <property type="evidence" value="ECO:0007669"/>
    <property type="project" value="UniProtKB-ARBA"/>
</dbReference>
<evidence type="ECO:0000313" key="4">
    <source>
        <dbReference type="Proteomes" id="UP000323000"/>
    </source>
</evidence>
<evidence type="ECO:0008006" key="5">
    <source>
        <dbReference type="Google" id="ProtNLM"/>
    </source>
</evidence>
<evidence type="ECO:0000313" key="3">
    <source>
        <dbReference type="EMBL" id="TXG66523.1"/>
    </source>
</evidence>
<dbReference type="InterPro" id="IPR007312">
    <property type="entry name" value="Phosphoesterase"/>
</dbReference>